<reference evidence="2 3" key="1">
    <citation type="submission" date="2020-01" db="EMBL/GenBank/DDBJ databases">
        <authorList>
            <person name="Kim M."/>
        </authorList>
    </citation>
    <scope>NUCLEOTIDE SEQUENCE [LARGE SCALE GENOMIC DNA]</scope>
    <source>
        <strain evidence="2 3">BT10</strain>
    </source>
</reference>
<protein>
    <submittedName>
        <fullName evidence="2">Alpha/beta fold hydrolase</fullName>
    </submittedName>
</protein>
<feature type="domain" description="AB hydrolase-1" evidence="1">
    <location>
        <begin position="22"/>
        <end position="251"/>
    </location>
</feature>
<keyword evidence="3" id="KW-1185">Reference proteome</keyword>
<gene>
    <name evidence="2" type="ORF">GU926_08925</name>
</gene>
<dbReference type="Proteomes" id="UP000464214">
    <property type="component" value="Chromosome"/>
</dbReference>
<evidence type="ECO:0000313" key="3">
    <source>
        <dbReference type="Proteomes" id="UP000464214"/>
    </source>
</evidence>
<dbReference type="EMBL" id="CP047897">
    <property type="protein sequence ID" value="QHL87553.1"/>
    <property type="molecule type" value="Genomic_DNA"/>
</dbReference>
<dbReference type="Pfam" id="PF00561">
    <property type="entry name" value="Abhydrolase_1"/>
    <property type="match status" value="1"/>
</dbReference>
<dbReference type="Gene3D" id="3.40.50.1820">
    <property type="entry name" value="alpha/beta hydrolase"/>
    <property type="match status" value="1"/>
</dbReference>
<dbReference type="InterPro" id="IPR000073">
    <property type="entry name" value="AB_hydrolase_1"/>
</dbReference>
<dbReference type="InterPro" id="IPR050266">
    <property type="entry name" value="AB_hydrolase_sf"/>
</dbReference>
<keyword evidence="2" id="KW-0378">Hydrolase</keyword>
<dbReference type="GO" id="GO:0016020">
    <property type="term" value="C:membrane"/>
    <property type="evidence" value="ECO:0007669"/>
    <property type="project" value="TreeGrafter"/>
</dbReference>
<dbReference type="KEGG" id="nib:GU926_08925"/>
<evidence type="ECO:0000313" key="2">
    <source>
        <dbReference type="EMBL" id="QHL87553.1"/>
    </source>
</evidence>
<dbReference type="RefSeq" id="WP_160691070.1">
    <property type="nucleotide sequence ID" value="NZ_CP047897.1"/>
</dbReference>
<evidence type="ECO:0000259" key="1">
    <source>
        <dbReference type="Pfam" id="PF00561"/>
    </source>
</evidence>
<dbReference type="PANTHER" id="PTHR43798">
    <property type="entry name" value="MONOACYLGLYCEROL LIPASE"/>
    <property type="match status" value="1"/>
</dbReference>
<dbReference type="AlphaFoldDB" id="A0A6P1P1F4"/>
<sequence>MSIIRLQTSKLHYRKLGNGPRALLAFHGYGQEGHYFDVMARTLQPDYTVYAVDLFFHGGSTLSKADQPLTKTRLQEFVQALLEKEKIERFSVMAFSMGGKFALATLEKFHGQMDELYLIAPDGIKTHLLYNIATYPGWLQGLFKRIVLRPTRFFQTLGWLERKRVVDSGLVKFANWQMNSQEKRLRVYRSWTAFRNLTFDIRNVVKLLNQSEMEVTVFLGKYDQIISPKRLEVFLKALRKHNLVILNAGHTHLLYDVASWLKNHRRSAKNL</sequence>
<dbReference type="PANTHER" id="PTHR43798:SF33">
    <property type="entry name" value="HYDROLASE, PUTATIVE (AFU_ORTHOLOGUE AFUA_2G14860)-RELATED"/>
    <property type="match status" value="1"/>
</dbReference>
<dbReference type="InterPro" id="IPR029058">
    <property type="entry name" value="AB_hydrolase_fold"/>
</dbReference>
<dbReference type="SUPFAM" id="SSF53474">
    <property type="entry name" value="alpha/beta-Hydrolases"/>
    <property type="match status" value="1"/>
</dbReference>
<name>A0A6P1P1F4_9BACT</name>
<proteinExistence type="predicted"/>
<accession>A0A6P1P1F4</accession>
<dbReference type="GO" id="GO:0016787">
    <property type="term" value="F:hydrolase activity"/>
    <property type="evidence" value="ECO:0007669"/>
    <property type="project" value="UniProtKB-KW"/>
</dbReference>
<organism evidence="2 3">
    <name type="scientific">Nibribacter ruber</name>
    <dbReference type="NCBI Taxonomy" id="2698458"/>
    <lineage>
        <taxon>Bacteria</taxon>
        <taxon>Pseudomonadati</taxon>
        <taxon>Bacteroidota</taxon>
        <taxon>Cytophagia</taxon>
        <taxon>Cytophagales</taxon>
        <taxon>Hymenobacteraceae</taxon>
        <taxon>Nibribacter</taxon>
    </lineage>
</organism>